<accession>A0A3B0U844</accession>
<proteinExistence type="predicted"/>
<protein>
    <submittedName>
        <fullName evidence="1">Uncharacterized protein</fullName>
    </submittedName>
</protein>
<feature type="non-terminal residue" evidence="1">
    <location>
        <position position="59"/>
    </location>
</feature>
<dbReference type="EMBL" id="UOEP01000242">
    <property type="protein sequence ID" value="VAW25220.1"/>
    <property type="molecule type" value="Genomic_DNA"/>
</dbReference>
<evidence type="ECO:0000313" key="1">
    <source>
        <dbReference type="EMBL" id="VAW25220.1"/>
    </source>
</evidence>
<gene>
    <name evidence="1" type="ORF">MNBD_BACTEROID01-47</name>
</gene>
<name>A0A3B0U844_9ZZZZ</name>
<sequence>MVLILREPPYTRPVQPAPKAGIRWSCLHFIPADKCERFSDRLLPIGSLLDWAIVLLFKC</sequence>
<reference evidence="1" key="1">
    <citation type="submission" date="2018-06" db="EMBL/GenBank/DDBJ databases">
        <authorList>
            <person name="Zhirakovskaya E."/>
        </authorList>
    </citation>
    <scope>NUCLEOTIDE SEQUENCE</scope>
</reference>
<organism evidence="1">
    <name type="scientific">hydrothermal vent metagenome</name>
    <dbReference type="NCBI Taxonomy" id="652676"/>
    <lineage>
        <taxon>unclassified sequences</taxon>
        <taxon>metagenomes</taxon>
        <taxon>ecological metagenomes</taxon>
    </lineage>
</organism>
<dbReference type="AlphaFoldDB" id="A0A3B0U844"/>